<comment type="subcellular location">
    <subcellularLocation>
        <location evidence="1">Cell envelope</location>
    </subcellularLocation>
</comment>
<dbReference type="PROSITE" id="PS00194">
    <property type="entry name" value="THIOREDOXIN_1"/>
    <property type="match status" value="1"/>
</dbReference>
<dbReference type="Gene3D" id="3.40.30.10">
    <property type="entry name" value="Glutaredoxin"/>
    <property type="match status" value="1"/>
</dbReference>
<dbReference type="InterPro" id="IPR013766">
    <property type="entry name" value="Thioredoxin_domain"/>
</dbReference>
<dbReference type="InterPro" id="IPR000866">
    <property type="entry name" value="AhpC/TSA"/>
</dbReference>
<dbReference type="CDD" id="cd02966">
    <property type="entry name" value="TlpA_like_family"/>
    <property type="match status" value="1"/>
</dbReference>
<keyword evidence="3" id="KW-1015">Disulfide bond</keyword>
<dbReference type="GO" id="GO:0016209">
    <property type="term" value="F:antioxidant activity"/>
    <property type="evidence" value="ECO:0007669"/>
    <property type="project" value="InterPro"/>
</dbReference>
<dbReference type="PANTHER" id="PTHR42852">
    <property type="entry name" value="THIOL:DISULFIDE INTERCHANGE PROTEIN DSBE"/>
    <property type="match status" value="1"/>
</dbReference>
<protein>
    <recommendedName>
        <fullName evidence="5">Thioredoxin domain-containing protein</fullName>
    </recommendedName>
</protein>
<feature type="domain" description="Thioredoxin" evidence="5">
    <location>
        <begin position="49"/>
        <end position="190"/>
    </location>
</feature>
<evidence type="ECO:0000256" key="3">
    <source>
        <dbReference type="ARBA" id="ARBA00023157"/>
    </source>
</evidence>
<dbReference type="InterPro" id="IPR050553">
    <property type="entry name" value="Thioredoxin_ResA/DsbE_sf"/>
</dbReference>
<dbReference type="PROSITE" id="PS51352">
    <property type="entry name" value="THIOREDOXIN_2"/>
    <property type="match status" value="1"/>
</dbReference>
<dbReference type="GO" id="GO:0017004">
    <property type="term" value="P:cytochrome complex assembly"/>
    <property type="evidence" value="ECO:0007669"/>
    <property type="project" value="UniProtKB-KW"/>
</dbReference>
<evidence type="ECO:0000313" key="6">
    <source>
        <dbReference type="EMBL" id="SVB97610.1"/>
    </source>
</evidence>
<dbReference type="PANTHER" id="PTHR42852:SF6">
    <property type="entry name" value="THIOL:DISULFIDE INTERCHANGE PROTEIN DSBE"/>
    <property type="match status" value="1"/>
</dbReference>
<dbReference type="Pfam" id="PF00578">
    <property type="entry name" value="AhpC-TSA"/>
    <property type="match status" value="1"/>
</dbReference>
<sequence length="209" mass="22230">MLAVLVAAGLLFVGCSSPSENQPTAVAGGSDEPATVFEVPSDGVTLRFVDTPASVGSLTMQTIDGEFLEMSDLRGKVVLVNFWATWCGPCREEIPYLASLTERYPEHLVVIGVSEDAGGVDMVEAFADQYGVNYPIVMSTPEIKRAFPGVFALPTSFVVDPDGQMVQTHVGLISPIILEQETRYLSSLSNNATVETVAASSQIRLANAA</sequence>
<proteinExistence type="predicted"/>
<organism evidence="6">
    <name type="scientific">marine metagenome</name>
    <dbReference type="NCBI Taxonomy" id="408172"/>
    <lineage>
        <taxon>unclassified sequences</taxon>
        <taxon>metagenomes</taxon>
        <taxon>ecological metagenomes</taxon>
    </lineage>
</organism>
<reference evidence="6" key="1">
    <citation type="submission" date="2018-05" db="EMBL/GenBank/DDBJ databases">
        <authorList>
            <person name="Lanie J.A."/>
            <person name="Ng W.-L."/>
            <person name="Kazmierczak K.M."/>
            <person name="Andrzejewski T.M."/>
            <person name="Davidsen T.M."/>
            <person name="Wayne K.J."/>
            <person name="Tettelin H."/>
            <person name="Glass J.I."/>
            <person name="Rusch D."/>
            <person name="Podicherti R."/>
            <person name="Tsui H.-C.T."/>
            <person name="Winkler M.E."/>
        </authorList>
    </citation>
    <scope>NUCLEOTIDE SEQUENCE</scope>
</reference>
<dbReference type="InterPro" id="IPR017937">
    <property type="entry name" value="Thioredoxin_CS"/>
</dbReference>
<dbReference type="AlphaFoldDB" id="A0A382ID79"/>
<dbReference type="InterPro" id="IPR036249">
    <property type="entry name" value="Thioredoxin-like_sf"/>
</dbReference>
<evidence type="ECO:0000256" key="2">
    <source>
        <dbReference type="ARBA" id="ARBA00022748"/>
    </source>
</evidence>
<feature type="non-terminal residue" evidence="6">
    <location>
        <position position="209"/>
    </location>
</feature>
<dbReference type="GO" id="GO:0030313">
    <property type="term" value="C:cell envelope"/>
    <property type="evidence" value="ECO:0007669"/>
    <property type="project" value="UniProtKB-SubCell"/>
</dbReference>
<dbReference type="EMBL" id="UINC01066669">
    <property type="protein sequence ID" value="SVB97610.1"/>
    <property type="molecule type" value="Genomic_DNA"/>
</dbReference>
<evidence type="ECO:0000259" key="5">
    <source>
        <dbReference type="PROSITE" id="PS51352"/>
    </source>
</evidence>
<gene>
    <name evidence="6" type="ORF">METZ01_LOCUS250464</name>
</gene>
<keyword evidence="2" id="KW-0201">Cytochrome c-type biogenesis</keyword>
<evidence type="ECO:0000256" key="4">
    <source>
        <dbReference type="ARBA" id="ARBA00023284"/>
    </source>
</evidence>
<name>A0A382ID79_9ZZZZ</name>
<dbReference type="GO" id="GO:0016491">
    <property type="term" value="F:oxidoreductase activity"/>
    <property type="evidence" value="ECO:0007669"/>
    <property type="project" value="InterPro"/>
</dbReference>
<keyword evidence="4" id="KW-0676">Redox-active center</keyword>
<accession>A0A382ID79</accession>
<evidence type="ECO:0000256" key="1">
    <source>
        <dbReference type="ARBA" id="ARBA00004196"/>
    </source>
</evidence>
<dbReference type="SUPFAM" id="SSF52833">
    <property type="entry name" value="Thioredoxin-like"/>
    <property type="match status" value="1"/>
</dbReference>